<evidence type="ECO:0000313" key="1">
    <source>
        <dbReference type="EMBL" id="GAG37099.1"/>
    </source>
</evidence>
<comment type="caution">
    <text evidence="1">The sequence shown here is derived from an EMBL/GenBank/DDBJ whole genome shotgun (WGS) entry which is preliminary data.</text>
</comment>
<sequence length="70" mass="7813">MVESALDRRLTKVEGDMIDLGKCVVRLETLQEGAAEDYKNLSDKQDETLLGIAAMHKTMNGETKEPVTFK</sequence>
<gene>
    <name evidence="1" type="ORF">S01H1_61817</name>
</gene>
<feature type="non-terminal residue" evidence="1">
    <location>
        <position position="70"/>
    </location>
</feature>
<accession>X0X1L5</accession>
<dbReference type="AlphaFoldDB" id="X0X1L5"/>
<protein>
    <submittedName>
        <fullName evidence="1">Uncharacterized protein</fullName>
    </submittedName>
</protein>
<dbReference type="EMBL" id="BARS01040565">
    <property type="protein sequence ID" value="GAG37099.1"/>
    <property type="molecule type" value="Genomic_DNA"/>
</dbReference>
<organism evidence="1">
    <name type="scientific">marine sediment metagenome</name>
    <dbReference type="NCBI Taxonomy" id="412755"/>
    <lineage>
        <taxon>unclassified sequences</taxon>
        <taxon>metagenomes</taxon>
        <taxon>ecological metagenomes</taxon>
    </lineage>
</organism>
<proteinExistence type="predicted"/>
<reference evidence="1" key="1">
    <citation type="journal article" date="2014" name="Front. Microbiol.">
        <title>High frequency of phylogenetically diverse reductive dehalogenase-homologous genes in deep subseafloor sedimentary metagenomes.</title>
        <authorList>
            <person name="Kawai M."/>
            <person name="Futagami T."/>
            <person name="Toyoda A."/>
            <person name="Takaki Y."/>
            <person name="Nishi S."/>
            <person name="Hori S."/>
            <person name="Arai W."/>
            <person name="Tsubouchi T."/>
            <person name="Morono Y."/>
            <person name="Uchiyama I."/>
            <person name="Ito T."/>
            <person name="Fujiyama A."/>
            <person name="Inagaki F."/>
            <person name="Takami H."/>
        </authorList>
    </citation>
    <scope>NUCLEOTIDE SEQUENCE</scope>
    <source>
        <strain evidence="1">Expedition CK06-06</strain>
    </source>
</reference>
<name>X0X1L5_9ZZZZ</name>